<dbReference type="Pfam" id="PF01041">
    <property type="entry name" value="DegT_DnrJ_EryC1"/>
    <property type="match status" value="1"/>
</dbReference>
<dbReference type="SUPFAM" id="SSF53383">
    <property type="entry name" value="PLP-dependent transferases"/>
    <property type="match status" value="1"/>
</dbReference>
<comment type="caution">
    <text evidence="4">The sequence shown here is derived from an EMBL/GenBank/DDBJ whole genome shotgun (WGS) entry which is preliminary data.</text>
</comment>
<keyword evidence="4" id="KW-0032">Aminotransferase</keyword>
<dbReference type="GO" id="GO:0008483">
    <property type="term" value="F:transaminase activity"/>
    <property type="evidence" value="ECO:0007669"/>
    <property type="project" value="UniProtKB-KW"/>
</dbReference>
<keyword evidence="5" id="KW-1185">Reference proteome</keyword>
<dbReference type="Proteomes" id="UP001597472">
    <property type="component" value="Unassembled WGS sequence"/>
</dbReference>
<reference evidence="5" key="1">
    <citation type="journal article" date="2019" name="Int. J. Syst. Evol. Microbiol.">
        <title>The Global Catalogue of Microorganisms (GCM) 10K type strain sequencing project: providing services to taxonomists for standard genome sequencing and annotation.</title>
        <authorList>
            <consortium name="The Broad Institute Genomics Platform"/>
            <consortium name="The Broad Institute Genome Sequencing Center for Infectious Disease"/>
            <person name="Wu L."/>
            <person name="Ma J."/>
        </authorList>
    </citation>
    <scope>NUCLEOTIDE SEQUENCE [LARGE SCALE GENOMIC DNA]</scope>
    <source>
        <strain evidence="5">KCTC 42587</strain>
    </source>
</reference>
<dbReference type="InterPro" id="IPR015421">
    <property type="entry name" value="PyrdxlP-dep_Trfase_major"/>
</dbReference>
<name>A0ABW5KVW1_9FLAO</name>
<protein>
    <submittedName>
        <fullName evidence="4">DegT/DnrJ/EryC1/StrS family aminotransferase</fullName>
    </submittedName>
</protein>
<comment type="similarity">
    <text evidence="2 3">Belongs to the DegT/DnrJ/EryC1 family.</text>
</comment>
<evidence type="ECO:0000313" key="5">
    <source>
        <dbReference type="Proteomes" id="UP001597472"/>
    </source>
</evidence>
<dbReference type="Gene3D" id="3.40.640.10">
    <property type="entry name" value="Type I PLP-dependent aspartate aminotransferase-like (Major domain)"/>
    <property type="match status" value="1"/>
</dbReference>
<accession>A0ABW5KVW1</accession>
<organism evidence="4 5">
    <name type="scientific">Bizionia sediminis</name>
    <dbReference type="NCBI Taxonomy" id="1737064"/>
    <lineage>
        <taxon>Bacteria</taxon>
        <taxon>Pseudomonadati</taxon>
        <taxon>Bacteroidota</taxon>
        <taxon>Flavobacteriia</taxon>
        <taxon>Flavobacteriales</taxon>
        <taxon>Flavobacteriaceae</taxon>
        <taxon>Bizionia</taxon>
    </lineage>
</organism>
<dbReference type="InterPro" id="IPR015424">
    <property type="entry name" value="PyrdxlP-dep_Trfase"/>
</dbReference>
<evidence type="ECO:0000313" key="4">
    <source>
        <dbReference type="EMBL" id="MFD2552450.1"/>
    </source>
</evidence>
<dbReference type="PANTHER" id="PTHR30244">
    <property type="entry name" value="TRANSAMINASE"/>
    <property type="match status" value="1"/>
</dbReference>
<dbReference type="InterPro" id="IPR000653">
    <property type="entry name" value="DegT/StrS_aminotransferase"/>
</dbReference>
<proteinExistence type="inferred from homology"/>
<dbReference type="EMBL" id="JBHULS010000006">
    <property type="protein sequence ID" value="MFD2552450.1"/>
    <property type="molecule type" value="Genomic_DNA"/>
</dbReference>
<dbReference type="CDD" id="cd00616">
    <property type="entry name" value="AHBA_syn"/>
    <property type="match status" value="1"/>
</dbReference>
<keyword evidence="4" id="KW-0808">Transferase</keyword>
<evidence type="ECO:0000256" key="1">
    <source>
        <dbReference type="ARBA" id="ARBA00022898"/>
    </source>
</evidence>
<gene>
    <name evidence="4" type="ORF">ACFSQP_11540</name>
</gene>
<dbReference type="Gene3D" id="3.90.1150.10">
    <property type="entry name" value="Aspartate Aminotransferase, domain 1"/>
    <property type="match status" value="1"/>
</dbReference>
<sequence length="367" mass="40557">MIKFLDLSAVNARYEAAFQRKFQEFLRQGQYILGNEVSDFENDFAAYCGSKHAIGVSNGLDALILILKAYITLGKLEPEDEVIVPANTYIASVLAIIHANLKPVFVEPDIKTYNLSAAEIEKHLSPKTKAILVVHLYGQLAPMQSINTLAHKNNLLIIEDAAQAHGATNSLGNRAGNLGHAAAFSFYPGKNLGALGDAGAVTTNNMAVAQTIRTLRNYGSDKKYVNRLLGVNNRLDALQAAFLNIKLADLDADNAIRRQIAMRYLSEIKNSKIVLPYYNNTANHVFHLFVLRVENRAEFINYLQENGVETGIHYPIAPHKQDALKSYAHVHLPITEMLHTQVVSLPISPVLTQAEVTKVISLVNNYK</sequence>
<dbReference type="PIRSF" id="PIRSF000390">
    <property type="entry name" value="PLP_StrS"/>
    <property type="match status" value="1"/>
</dbReference>
<dbReference type="PANTHER" id="PTHR30244:SF36">
    <property type="entry name" value="3-OXO-GLUCOSE-6-PHOSPHATE:GLUTAMATE AMINOTRANSFERASE"/>
    <property type="match status" value="1"/>
</dbReference>
<evidence type="ECO:0000256" key="3">
    <source>
        <dbReference type="RuleBase" id="RU004508"/>
    </source>
</evidence>
<keyword evidence="1 3" id="KW-0663">Pyridoxal phosphate</keyword>
<evidence type="ECO:0000256" key="2">
    <source>
        <dbReference type="ARBA" id="ARBA00037999"/>
    </source>
</evidence>
<dbReference type="RefSeq" id="WP_376894642.1">
    <property type="nucleotide sequence ID" value="NZ_JBHULS010000006.1"/>
</dbReference>
<dbReference type="InterPro" id="IPR015422">
    <property type="entry name" value="PyrdxlP-dep_Trfase_small"/>
</dbReference>